<comment type="subcellular location">
    <subcellularLocation>
        <location evidence="1">Cell membrane</location>
        <topology evidence="1">Multi-pass membrane protein</topology>
    </subcellularLocation>
</comment>
<dbReference type="OrthoDB" id="45037at2"/>
<dbReference type="PANTHER" id="PTHR47089:SF1">
    <property type="entry name" value="GUANOSINE ABC TRANSPORTER PERMEASE PROTEIN NUPP"/>
    <property type="match status" value="1"/>
</dbReference>
<keyword evidence="7" id="KW-0762">Sugar transport</keyword>
<evidence type="ECO:0000256" key="4">
    <source>
        <dbReference type="ARBA" id="ARBA00022989"/>
    </source>
</evidence>
<feature type="transmembrane region" description="Helical" evidence="6">
    <location>
        <begin position="293"/>
        <end position="310"/>
    </location>
</feature>
<evidence type="ECO:0000313" key="8">
    <source>
        <dbReference type="Proteomes" id="UP000198660"/>
    </source>
</evidence>
<dbReference type="CDD" id="cd06580">
    <property type="entry name" value="TM_PBP1_transp_TpRbsC_like"/>
    <property type="match status" value="1"/>
</dbReference>
<reference evidence="8" key="1">
    <citation type="submission" date="2016-10" db="EMBL/GenBank/DDBJ databases">
        <authorList>
            <person name="Varghese N."/>
            <person name="Submissions S."/>
        </authorList>
    </citation>
    <scope>NUCLEOTIDE SEQUENCE [LARGE SCALE GENOMIC DNA]</scope>
    <source>
        <strain evidence="8">DSM 45789</strain>
    </source>
</reference>
<feature type="transmembrane region" description="Helical" evidence="6">
    <location>
        <begin position="194"/>
        <end position="212"/>
    </location>
</feature>
<keyword evidence="7" id="KW-0813">Transport</keyword>
<keyword evidence="4 6" id="KW-1133">Transmembrane helix</keyword>
<dbReference type="EMBL" id="FPAA01000004">
    <property type="protein sequence ID" value="SFS60017.1"/>
    <property type="molecule type" value="Genomic_DNA"/>
</dbReference>
<dbReference type="InterPro" id="IPR001851">
    <property type="entry name" value="ABC_transp_permease"/>
</dbReference>
<evidence type="ECO:0000256" key="5">
    <source>
        <dbReference type="ARBA" id="ARBA00023136"/>
    </source>
</evidence>
<feature type="transmembrane region" description="Helical" evidence="6">
    <location>
        <begin position="12"/>
        <end position="39"/>
    </location>
</feature>
<dbReference type="GO" id="GO:0022857">
    <property type="term" value="F:transmembrane transporter activity"/>
    <property type="evidence" value="ECO:0007669"/>
    <property type="project" value="InterPro"/>
</dbReference>
<evidence type="ECO:0000256" key="3">
    <source>
        <dbReference type="ARBA" id="ARBA00022692"/>
    </source>
</evidence>
<feature type="transmembrane region" description="Helical" evidence="6">
    <location>
        <begin position="108"/>
        <end position="129"/>
    </location>
</feature>
<evidence type="ECO:0000256" key="1">
    <source>
        <dbReference type="ARBA" id="ARBA00004651"/>
    </source>
</evidence>
<keyword evidence="3 6" id="KW-0812">Transmembrane</keyword>
<dbReference type="Proteomes" id="UP000198660">
    <property type="component" value="Unassembled WGS sequence"/>
</dbReference>
<name>A0A1I6R5N8_9BACL</name>
<keyword evidence="8" id="KW-1185">Reference proteome</keyword>
<keyword evidence="5 6" id="KW-0472">Membrane</keyword>
<proteinExistence type="predicted"/>
<organism evidence="7 8">
    <name type="scientific">Marininema halotolerans</name>
    <dbReference type="NCBI Taxonomy" id="1155944"/>
    <lineage>
        <taxon>Bacteria</taxon>
        <taxon>Bacillati</taxon>
        <taxon>Bacillota</taxon>
        <taxon>Bacilli</taxon>
        <taxon>Bacillales</taxon>
        <taxon>Thermoactinomycetaceae</taxon>
        <taxon>Marininema</taxon>
    </lineage>
</organism>
<dbReference type="PANTHER" id="PTHR47089">
    <property type="entry name" value="ABC TRANSPORTER, PERMEASE PROTEIN"/>
    <property type="match status" value="1"/>
</dbReference>
<gene>
    <name evidence="7" type="ORF">SAMN05444972_104154</name>
</gene>
<evidence type="ECO:0000256" key="2">
    <source>
        <dbReference type="ARBA" id="ARBA00022475"/>
    </source>
</evidence>
<dbReference type="GO" id="GO:0005886">
    <property type="term" value="C:plasma membrane"/>
    <property type="evidence" value="ECO:0007669"/>
    <property type="project" value="UniProtKB-SubCell"/>
</dbReference>
<evidence type="ECO:0000313" key="7">
    <source>
        <dbReference type="EMBL" id="SFS60017.1"/>
    </source>
</evidence>
<dbReference type="RefSeq" id="WP_091835796.1">
    <property type="nucleotide sequence ID" value="NZ_FPAA01000004.1"/>
</dbReference>
<feature type="transmembrane region" description="Helical" evidence="6">
    <location>
        <begin position="59"/>
        <end position="77"/>
    </location>
</feature>
<feature type="transmembrane region" description="Helical" evidence="6">
    <location>
        <begin position="141"/>
        <end position="160"/>
    </location>
</feature>
<accession>A0A1I6R5N8</accession>
<keyword evidence="2" id="KW-1003">Cell membrane</keyword>
<feature type="transmembrane region" description="Helical" evidence="6">
    <location>
        <begin position="322"/>
        <end position="343"/>
    </location>
</feature>
<dbReference type="AlphaFoldDB" id="A0A1I6R5N8"/>
<dbReference type="Pfam" id="PF02653">
    <property type="entry name" value="BPD_transp_2"/>
    <property type="match status" value="1"/>
</dbReference>
<feature type="transmembrane region" description="Helical" evidence="6">
    <location>
        <begin position="242"/>
        <end position="259"/>
    </location>
</feature>
<evidence type="ECO:0000256" key="6">
    <source>
        <dbReference type="SAM" id="Phobius"/>
    </source>
</evidence>
<protein>
    <submittedName>
        <fullName evidence="7">Simple sugar transport system permease protein</fullName>
    </submittedName>
</protein>
<sequence>MQVLSKINKQSSIFTSLVSVFLGLLVGGVMMILAGYNPIQAYIALFQSAFLQPFDIGETIRTITPLILTGLAVGLAFRTGLFNIGVEGQFIIGQLAAVIVALKLDLPPVIHAIVAVIAGALGGALWAFLPGYLKAKRGVHEVITTIMLNFIALYLSNLTVREWLTDGADKTKEIPESASLHWNMLSQLFDSSRVHFGIFIAIVAAFFMYYLLWKTTTGYQLRAVGYNPHASEYAGMNVSRNIVLSMMISGVFAGLAGASELLGTAGYQAIQASYTGIGFDGIAVSLLGGNSPLGIVLSASLFGILTYGGSNMEYVAAVPREVIRVVFAAIIFFVAANIVRWVAQRRKKKVIDKGGEGK</sequence>